<keyword evidence="11" id="KW-1185">Reference proteome</keyword>
<dbReference type="FunFam" id="2.130.10.10:FF:000511">
    <property type="entry name" value="WD repeat domain 37"/>
    <property type="match status" value="1"/>
</dbReference>
<feature type="region of interest" description="Disordered" evidence="9">
    <location>
        <begin position="219"/>
        <end position="244"/>
    </location>
</feature>
<dbReference type="PROSITE" id="PS50294">
    <property type="entry name" value="WD_REPEATS_REGION"/>
    <property type="match status" value="3"/>
</dbReference>
<feature type="compositionally biased region" description="Basic and acidic residues" evidence="9">
    <location>
        <begin position="220"/>
        <end position="244"/>
    </location>
</feature>
<dbReference type="CDD" id="cd00200">
    <property type="entry name" value="WD40"/>
    <property type="match status" value="1"/>
</dbReference>
<dbReference type="InterPro" id="IPR001680">
    <property type="entry name" value="WD40_rpt"/>
</dbReference>
<gene>
    <name evidence="10" type="ORF">C0Q70_02711</name>
</gene>
<dbReference type="SMART" id="SM00320">
    <property type="entry name" value="WD40"/>
    <property type="match status" value="7"/>
</dbReference>
<dbReference type="SUPFAM" id="SSF50978">
    <property type="entry name" value="WD40 repeat-like"/>
    <property type="match status" value="1"/>
</dbReference>
<evidence type="ECO:0000256" key="3">
    <source>
        <dbReference type="ARBA" id="ARBA00022490"/>
    </source>
</evidence>
<dbReference type="InterPro" id="IPR015943">
    <property type="entry name" value="WD40/YVTN_repeat-like_dom_sf"/>
</dbReference>
<dbReference type="GO" id="GO:0005737">
    <property type="term" value="C:cytoplasm"/>
    <property type="evidence" value="ECO:0007669"/>
    <property type="project" value="UniProtKB-SubCell"/>
</dbReference>
<comment type="subcellular location">
    <subcellularLocation>
        <location evidence="2">Cytoplasm</location>
    </subcellularLocation>
    <subcellularLocation>
        <location evidence="1">Nucleus</location>
    </subcellularLocation>
</comment>
<dbReference type="Proteomes" id="UP000245119">
    <property type="component" value="Linkage Group LG2"/>
</dbReference>
<proteinExistence type="predicted"/>
<evidence type="ECO:0000256" key="9">
    <source>
        <dbReference type="SAM" id="MobiDB-lite"/>
    </source>
</evidence>
<evidence type="ECO:0000256" key="8">
    <source>
        <dbReference type="PROSITE-ProRule" id="PRU00221"/>
    </source>
</evidence>
<evidence type="ECO:0000256" key="4">
    <source>
        <dbReference type="ARBA" id="ARBA00022574"/>
    </source>
</evidence>
<dbReference type="EMBL" id="PZQS01000002">
    <property type="protein sequence ID" value="PVD35748.1"/>
    <property type="molecule type" value="Genomic_DNA"/>
</dbReference>
<dbReference type="AlphaFoldDB" id="A0A2T7PQQ8"/>
<protein>
    <recommendedName>
        <fullName evidence="7">WD repeat-containing protein 37</fullName>
    </recommendedName>
</protein>
<keyword evidence="4 8" id="KW-0853">WD repeat</keyword>
<evidence type="ECO:0000256" key="1">
    <source>
        <dbReference type="ARBA" id="ARBA00004123"/>
    </source>
</evidence>
<dbReference type="InterPro" id="IPR020472">
    <property type="entry name" value="WD40_PAC1"/>
</dbReference>
<keyword evidence="3" id="KW-0963">Cytoplasm</keyword>
<evidence type="ECO:0000313" key="10">
    <source>
        <dbReference type="EMBL" id="PVD35748.1"/>
    </source>
</evidence>
<dbReference type="PROSITE" id="PS00678">
    <property type="entry name" value="WD_REPEATS_1"/>
    <property type="match status" value="1"/>
</dbReference>
<dbReference type="Pfam" id="PF00400">
    <property type="entry name" value="WD40"/>
    <property type="match status" value="4"/>
</dbReference>
<dbReference type="PROSITE" id="PS50082">
    <property type="entry name" value="WD_REPEATS_2"/>
    <property type="match status" value="3"/>
</dbReference>
<evidence type="ECO:0000256" key="6">
    <source>
        <dbReference type="ARBA" id="ARBA00023242"/>
    </source>
</evidence>
<dbReference type="InterPro" id="IPR036322">
    <property type="entry name" value="WD40_repeat_dom_sf"/>
</dbReference>
<feature type="repeat" description="WD" evidence="8">
    <location>
        <begin position="304"/>
        <end position="345"/>
    </location>
</feature>
<dbReference type="OrthoDB" id="9984207at2759"/>
<dbReference type="PRINTS" id="PR00320">
    <property type="entry name" value="GPROTEINBRPT"/>
</dbReference>
<keyword evidence="5" id="KW-0677">Repeat</keyword>
<organism evidence="10 11">
    <name type="scientific">Pomacea canaliculata</name>
    <name type="common">Golden apple snail</name>
    <dbReference type="NCBI Taxonomy" id="400727"/>
    <lineage>
        <taxon>Eukaryota</taxon>
        <taxon>Metazoa</taxon>
        <taxon>Spiralia</taxon>
        <taxon>Lophotrochozoa</taxon>
        <taxon>Mollusca</taxon>
        <taxon>Gastropoda</taxon>
        <taxon>Caenogastropoda</taxon>
        <taxon>Architaenioglossa</taxon>
        <taxon>Ampullarioidea</taxon>
        <taxon>Ampullariidae</taxon>
        <taxon>Pomacea</taxon>
    </lineage>
</organism>
<dbReference type="Gene3D" id="2.130.10.10">
    <property type="entry name" value="YVTN repeat-like/Quinoprotein amine dehydrogenase"/>
    <property type="match status" value="3"/>
</dbReference>
<dbReference type="GO" id="GO:0005634">
    <property type="term" value="C:nucleus"/>
    <property type="evidence" value="ECO:0007669"/>
    <property type="project" value="UniProtKB-SubCell"/>
</dbReference>
<evidence type="ECO:0000256" key="5">
    <source>
        <dbReference type="ARBA" id="ARBA00022737"/>
    </source>
</evidence>
<dbReference type="PANTHER" id="PTHR19855:SF12">
    <property type="entry name" value="WD REPEAT-CONTAINING PROTEIN 37"/>
    <property type="match status" value="1"/>
</dbReference>
<feature type="repeat" description="WD" evidence="8">
    <location>
        <begin position="347"/>
        <end position="387"/>
    </location>
</feature>
<reference evidence="10 11" key="1">
    <citation type="submission" date="2018-04" db="EMBL/GenBank/DDBJ databases">
        <title>The genome of golden apple snail Pomacea canaliculata provides insight into stress tolerance and invasive adaptation.</title>
        <authorList>
            <person name="Liu C."/>
            <person name="Liu B."/>
            <person name="Ren Y."/>
            <person name="Zhang Y."/>
            <person name="Wang H."/>
            <person name="Li S."/>
            <person name="Jiang F."/>
            <person name="Yin L."/>
            <person name="Zhang G."/>
            <person name="Qian W."/>
            <person name="Fan W."/>
        </authorList>
    </citation>
    <scope>NUCLEOTIDE SEQUENCE [LARGE SCALE GENOMIC DNA]</scope>
    <source>
        <strain evidence="10">SZHN2017</strain>
        <tissue evidence="10">Muscle</tissue>
    </source>
</reference>
<evidence type="ECO:0000313" key="11">
    <source>
        <dbReference type="Proteomes" id="UP000245119"/>
    </source>
</evidence>
<keyword evidence="6" id="KW-0539">Nucleus</keyword>
<accession>A0A2T7PQQ8</accession>
<dbReference type="PANTHER" id="PTHR19855">
    <property type="entry name" value="WD40 REPEAT PROTEIN 12, 37"/>
    <property type="match status" value="1"/>
</dbReference>
<dbReference type="FunFam" id="2.130.10.10:FF:002921">
    <property type="entry name" value="Predicted protein"/>
    <property type="match status" value="1"/>
</dbReference>
<dbReference type="InterPro" id="IPR019775">
    <property type="entry name" value="WD40_repeat_CS"/>
</dbReference>
<sequence length="475" mass="52709">MIRRYRSHTEGSRPVSTLGHYREEMESEVTLPPVFRERLADLFSQIEKEFETLYASNVALQDRIDALTERLEVCSTAGDEKPTREVQDVVDYSAKTKRGAQLSQKIKTTYKASTSKLVSSFRAPNTAYSLVRNYRGHRDGVWEVTVSCFSHQVVGTASADHTARLFSIESGTCLLVYAGHQGSVNAIRFHPNQDLVLTASGDHTAHIWRAQFSAPLAVPDGHKSHSSGEDEIDVSEKEDGTDGEYGEHISDCQTVRNHLLELNAHSDVLIAADWLAGGAQVITASWDRSAALHDADTGDVINVLTGHDQELSDVHAHPTQRLVVTSSKDMTFRLWDFRDSALLVNVFQGHTQPVTSAVFASGDKVVSGSDDRTVRVWDMRNMRSPIATIRTDSAVNRISVSPVQNLIAIPHDNRHIRLYDINGVRIGRLPRSNRQGHSRMVCAVSWADEAAATNLFSCGFDRQVLGWHVSTQVKE</sequence>
<evidence type="ECO:0000256" key="2">
    <source>
        <dbReference type="ARBA" id="ARBA00004496"/>
    </source>
</evidence>
<dbReference type="STRING" id="400727.A0A2T7PQQ8"/>
<feature type="repeat" description="WD" evidence="8">
    <location>
        <begin position="177"/>
        <end position="218"/>
    </location>
</feature>
<name>A0A2T7PQQ8_POMCA</name>
<evidence type="ECO:0000256" key="7">
    <source>
        <dbReference type="ARBA" id="ARBA00040954"/>
    </source>
</evidence>
<comment type="caution">
    <text evidence="10">The sequence shown here is derived from an EMBL/GenBank/DDBJ whole genome shotgun (WGS) entry which is preliminary data.</text>
</comment>